<evidence type="ECO:0000256" key="1">
    <source>
        <dbReference type="ARBA" id="ARBA00010574"/>
    </source>
</evidence>
<dbReference type="GO" id="GO:0090071">
    <property type="term" value="P:negative regulation of ribosome biogenesis"/>
    <property type="evidence" value="ECO:0007669"/>
    <property type="project" value="UniProtKB-UniRule"/>
</dbReference>
<dbReference type="NCBIfam" id="TIGR00090">
    <property type="entry name" value="rsfS_iojap_ybeB"/>
    <property type="match status" value="1"/>
</dbReference>
<evidence type="ECO:0000313" key="4">
    <source>
        <dbReference type="Proteomes" id="UP000253792"/>
    </source>
</evidence>
<dbReference type="Pfam" id="PF02410">
    <property type="entry name" value="RsfS"/>
    <property type="match status" value="1"/>
</dbReference>
<dbReference type="GO" id="GO:0042256">
    <property type="term" value="P:cytosolic ribosome assembly"/>
    <property type="evidence" value="ECO:0007669"/>
    <property type="project" value="UniProtKB-UniRule"/>
</dbReference>
<dbReference type="OrthoDB" id="9793681at2"/>
<dbReference type="Proteomes" id="UP000253792">
    <property type="component" value="Unassembled WGS sequence"/>
</dbReference>
<comment type="function">
    <text evidence="2">Functions as a ribosomal silencing factor. Interacts with ribosomal protein uL14 (rplN), blocking formation of intersubunit bridge B8. Prevents association of the 30S and 50S ribosomal subunits and the formation of functional ribosomes, thus repressing translation.</text>
</comment>
<keyword evidence="2" id="KW-0810">Translation regulation</keyword>
<comment type="similarity">
    <text evidence="1 2">Belongs to the Iojap/RsfS family.</text>
</comment>
<dbReference type="SUPFAM" id="SSF81301">
    <property type="entry name" value="Nucleotidyltransferase"/>
    <property type="match status" value="1"/>
</dbReference>
<dbReference type="HAMAP" id="MF_01477">
    <property type="entry name" value="Iojap_RsfS"/>
    <property type="match status" value="1"/>
</dbReference>
<proteinExistence type="inferred from homology"/>
<gene>
    <name evidence="2 3" type="primary">rsfS</name>
    <name evidence="3" type="ORF">C1880_08975</name>
</gene>
<sequence>MYGRQKPDLLSPRECAIIAAQAANEKKATDIMVQQVGDLIGVTEYFVICTASNNRQVDAVVDEIEEQCRLRGGAKPYHIEGTADGTWSLLDYGSFIVHVFQPETRDYYRLESLWNDAPLVDLEGEAGLTDLTYSERIAKLVGREA</sequence>
<dbReference type="PANTHER" id="PTHR21043">
    <property type="entry name" value="IOJAP SUPERFAMILY ORTHOLOG"/>
    <property type="match status" value="1"/>
</dbReference>
<dbReference type="GO" id="GO:0017148">
    <property type="term" value="P:negative regulation of translation"/>
    <property type="evidence" value="ECO:0007669"/>
    <property type="project" value="UniProtKB-UniRule"/>
</dbReference>
<dbReference type="GO" id="GO:0005737">
    <property type="term" value="C:cytoplasm"/>
    <property type="evidence" value="ECO:0007669"/>
    <property type="project" value="UniProtKB-SubCell"/>
</dbReference>
<keyword evidence="2" id="KW-0678">Repressor</keyword>
<organism evidence="3 4">
    <name type="scientific">Senegalimassilia anaerobia</name>
    <dbReference type="NCBI Taxonomy" id="1473216"/>
    <lineage>
        <taxon>Bacteria</taxon>
        <taxon>Bacillati</taxon>
        <taxon>Actinomycetota</taxon>
        <taxon>Coriobacteriia</taxon>
        <taxon>Coriobacteriales</taxon>
        <taxon>Coriobacteriaceae</taxon>
        <taxon>Senegalimassilia</taxon>
    </lineage>
</organism>
<evidence type="ECO:0000313" key="3">
    <source>
        <dbReference type="EMBL" id="RDB54493.1"/>
    </source>
</evidence>
<dbReference type="GO" id="GO:0043023">
    <property type="term" value="F:ribosomal large subunit binding"/>
    <property type="evidence" value="ECO:0007669"/>
    <property type="project" value="TreeGrafter"/>
</dbReference>
<reference evidence="3 4" key="1">
    <citation type="journal article" date="2018" name="Elife">
        <title>Discovery and characterization of a prevalent human gut bacterial enzyme sufficient for the inactivation of a family of plant toxins.</title>
        <authorList>
            <person name="Koppel N."/>
            <person name="Bisanz J.E."/>
            <person name="Pandelia M.E."/>
            <person name="Turnbaugh P.J."/>
            <person name="Balskus E.P."/>
        </authorList>
    </citation>
    <scope>NUCLEOTIDE SEQUENCE [LARGE SCALE GENOMIC DNA]</scope>
    <source>
        <strain evidence="4">anaerobia AP69FAA</strain>
    </source>
</reference>
<name>A0A369L2Y9_9ACTN</name>
<evidence type="ECO:0000256" key="2">
    <source>
        <dbReference type="HAMAP-Rule" id="MF_01477"/>
    </source>
</evidence>
<dbReference type="AlphaFoldDB" id="A0A369L2Y9"/>
<keyword evidence="2" id="KW-0963">Cytoplasm</keyword>
<keyword evidence="4" id="KW-1185">Reference proteome</keyword>
<dbReference type="EMBL" id="PPTP01000009">
    <property type="protein sequence ID" value="RDB54493.1"/>
    <property type="molecule type" value="Genomic_DNA"/>
</dbReference>
<comment type="subunit">
    <text evidence="2">Interacts with ribosomal protein uL14 (rplN).</text>
</comment>
<dbReference type="PANTHER" id="PTHR21043:SF0">
    <property type="entry name" value="MITOCHONDRIAL ASSEMBLY OF RIBOSOMAL LARGE SUBUNIT PROTEIN 1"/>
    <property type="match status" value="1"/>
</dbReference>
<accession>A0A369L2Y9</accession>
<dbReference type="InterPro" id="IPR043519">
    <property type="entry name" value="NT_sf"/>
</dbReference>
<comment type="subcellular location">
    <subcellularLocation>
        <location evidence="2">Cytoplasm</location>
    </subcellularLocation>
</comment>
<comment type="caution">
    <text evidence="3">The sequence shown here is derived from an EMBL/GenBank/DDBJ whole genome shotgun (WGS) entry which is preliminary data.</text>
</comment>
<protein>
    <recommendedName>
        <fullName evidence="2">Ribosomal silencing factor RsfS</fullName>
    </recommendedName>
</protein>
<dbReference type="STRING" id="1034345.GCA_000236865_00043"/>
<dbReference type="Gene3D" id="3.30.460.10">
    <property type="entry name" value="Beta Polymerase, domain 2"/>
    <property type="match status" value="1"/>
</dbReference>
<dbReference type="InterPro" id="IPR004394">
    <property type="entry name" value="Iojap/RsfS/C7orf30"/>
</dbReference>